<evidence type="ECO:0000313" key="2">
    <source>
        <dbReference type="Proteomes" id="UP000269693"/>
    </source>
</evidence>
<evidence type="ECO:0000313" key="1">
    <source>
        <dbReference type="EMBL" id="AZJ32964.1"/>
    </source>
</evidence>
<dbReference type="Proteomes" id="UP000269693">
    <property type="component" value="Chromosome"/>
</dbReference>
<dbReference type="RefSeq" id="WP_073182398.1">
    <property type="nucleotide sequence ID" value="NZ_CP032544.1"/>
</dbReference>
<organism evidence="1 2">
    <name type="scientific">Tenacibaculum mesophilum</name>
    <dbReference type="NCBI Taxonomy" id="104268"/>
    <lineage>
        <taxon>Bacteria</taxon>
        <taxon>Pseudomonadati</taxon>
        <taxon>Bacteroidota</taxon>
        <taxon>Flavobacteriia</taxon>
        <taxon>Flavobacteriales</taxon>
        <taxon>Flavobacteriaceae</taxon>
        <taxon>Tenacibaculum</taxon>
    </lineage>
</organism>
<keyword evidence="2" id="KW-1185">Reference proteome</keyword>
<accession>A0ABM7CGP3</accession>
<proteinExistence type="predicted"/>
<name>A0ABM7CGP3_9FLAO</name>
<protein>
    <submittedName>
        <fullName evidence="1">Uncharacterized protein</fullName>
    </submittedName>
</protein>
<dbReference type="EMBL" id="CP032544">
    <property type="protein sequence ID" value="AZJ32964.1"/>
    <property type="molecule type" value="Genomic_DNA"/>
</dbReference>
<reference evidence="1 2" key="1">
    <citation type="submission" date="2018-09" db="EMBL/GenBank/DDBJ databases">
        <title>Insights into the microbiota of Asian seabass (Lates calcarifer) with tenacibaculosis symptoms and description of sp. nov. Tenacibaculum singaporense.</title>
        <authorList>
            <person name="Miyake S."/>
            <person name="Soh M."/>
            <person name="Azman M.N."/>
            <person name="Ngoh S.Y."/>
            <person name="Orban L."/>
            <person name="Seedorf H."/>
        </authorList>
    </citation>
    <scope>NUCLEOTIDE SEQUENCE [LARGE SCALE GENOMIC DNA]</scope>
    <source>
        <strain evidence="1 2">DSM 13764</strain>
    </source>
</reference>
<gene>
    <name evidence="1" type="ORF">D6200_10525</name>
</gene>
<sequence length="646" mass="71235">MKQNKETLKQFFETGDKPTQQQYADLIDSYIDAKQPEGEANRRFVIDETGEVSIASQQQEPEYTLSPISGTNTVDLLKGGVSVSQIDLTPYLDNTNLVRLVSGTVDTNGLATFTRGDNSTFTVDFSGLNSGVIDPEDVTLDSSFDKQLFYNKTTKEFGFKTLIEKNPNYLVVDPNYSGNSAIGDYNSPFTNIKDACAAVELYDSTLETKFTFYLKSGQHTFDTLSSGSPMPKNIEIYTEANTTLIIDSPCVLNNSKFNFGNGGQLLFTSYGYLSYSGVGSHFISCDTIGVHKIDLRGAGTQVYSISVNNNFNGDININANSVLIGLDSTDSLRVDKRYFIGVITGSKIKDFSLKVNTYDASGIVGQFNNYMVRNINNEYGNIDISVNTVVCSDRSGRLVLTQHCVKQSGYLNVTVSEVTCNDLSFIILETAGNINNANLHLANAKINGAVYLINNTDFTNVITADDFFGVTITGSATCNPFSGVNSYFESLFAQSQLLTPASGVKRGFIHLKDLKLNFVDTPTYGGFLFVVKSNKSTVDAAKNQVRYILEDCEITTNNKELFRVFDNGESTSSVQNTVPQVEFLGVNRFDVGTATNLFRYDAAFYWDKTQNLLMNYGIILHNAVNSSFGDKRDIVTSNTRYIHKLN</sequence>